<feature type="binding site" evidence="11">
    <location>
        <position position="131"/>
    </location>
    <ligand>
        <name>5-methyltetrahydropteroyltri-L-glutamate</name>
        <dbReference type="ChEBI" id="CHEBI:58207"/>
    </ligand>
</feature>
<feature type="binding site" evidence="10">
    <location>
        <position position="685"/>
    </location>
    <ligand>
        <name>Zn(2+)</name>
        <dbReference type="ChEBI" id="CHEBI:29105"/>
        <note>catalytic</note>
    </ligand>
</feature>
<feature type="binding site" evidence="10">
    <location>
        <position position="126"/>
    </location>
    <ligand>
        <name>5-methyltetrahydropteroyltri-L-glutamate</name>
        <dbReference type="ChEBI" id="CHEBI:58207"/>
    </ligand>
</feature>
<dbReference type="Gene3D" id="3.20.20.210">
    <property type="match status" value="2"/>
</dbReference>
<dbReference type="EMBL" id="CP136920">
    <property type="protein sequence ID" value="WOO41159.1"/>
    <property type="molecule type" value="Genomic_DNA"/>
</dbReference>
<feature type="binding site" evidence="10">
    <location>
        <position position="504"/>
    </location>
    <ligand>
        <name>L-homocysteine</name>
        <dbReference type="ChEBI" id="CHEBI:58199"/>
    </ligand>
</feature>
<dbReference type="FunFam" id="3.20.20.210:FF:000002">
    <property type="entry name" value="5-methyltetrahydropteroyltriglutamate--homocysteine methyltransferase"/>
    <property type="match status" value="1"/>
</dbReference>
<gene>
    <name evidence="10 16" type="primary">metE</name>
    <name evidence="16" type="ORF">RZN69_21270</name>
</gene>
<feature type="binding site" evidence="10 11">
    <location>
        <position position="619"/>
    </location>
    <ligand>
        <name>L-homocysteine</name>
        <dbReference type="ChEBI" id="CHEBI:58199"/>
    </ligand>
</feature>
<keyword evidence="5 10" id="KW-0028">Amino-acid biosynthesis</keyword>
<dbReference type="HAMAP" id="MF_00172">
    <property type="entry name" value="Meth_synth"/>
    <property type="match status" value="1"/>
</dbReference>
<evidence type="ECO:0000313" key="17">
    <source>
        <dbReference type="Proteomes" id="UP001304300"/>
    </source>
</evidence>
<evidence type="ECO:0000256" key="5">
    <source>
        <dbReference type="ARBA" id="ARBA00022605"/>
    </source>
</evidence>
<feature type="binding site" evidence="11">
    <location>
        <position position="22"/>
    </location>
    <ligand>
        <name>5-methyltetrahydropteroyltri-L-glutamate</name>
        <dbReference type="ChEBI" id="CHEBI:58207"/>
    </ligand>
</feature>
<keyword evidence="4 10" id="KW-0489">Methyltransferase</keyword>
<feature type="binding site" evidence="12">
    <location>
        <position position="746"/>
    </location>
    <ligand>
        <name>Zn(2+)</name>
        <dbReference type="ChEBI" id="CHEBI:29105"/>
        <label>1</label>
        <note>catalytic</note>
    </ligand>
</feature>
<keyword evidence="10" id="KW-0677">Repeat</keyword>
<feature type="binding site" evidence="12">
    <location>
        <position position="661"/>
    </location>
    <ligand>
        <name>Zn(2+)</name>
        <dbReference type="ChEBI" id="CHEBI:29105"/>
        <label>1</label>
        <note>catalytic</note>
    </ligand>
</feature>
<evidence type="ECO:0000256" key="13">
    <source>
        <dbReference type="PIRSR" id="PIRSR000382-3"/>
    </source>
</evidence>
<sequence>MSSQQKTHNLGYPRIGERRELKKATEAYWQGKLSQDELKAVGKQLRQTNWEKQRDAGIDLIPCNDFSFYDQMLDMSCLLGNIPERFQGEHSNDTFDLQFKIARGVQETKDKSSPCSPSGFASEMTKWFDTNYHFIVPEFTKESTFQVLSTKVFDEFAEAKALGINAKPVLIGPLTYLTLGKVQDAKNPDFNRFELIDKLLPVYETVLARLAEEGAEWVQIDEPVLALDLSNEQRAILKESYARLANASGAAKLIVASYFGELRENLADFLALPVDGLHFDADRGYAEIDSVLANFPKDKILSLGVVDGRNIWINDFSRSLQILNKATTTVGPESLWVAPSCSLLHTPITLKNEPKLDTELTSWLAFANEKLDEIASLRNLLVDSDSNQDKLAKNISAHQSHSNSKRIHNPEVAQRLAAVKDPDYERDSTFAARQKAQQEKLDLPLFPTTTIGSFPQTKAVRSARARFKKGELNAEQYDQFLKEETKRCVEFQDNIGIDMPVHGEFERNDMVEFFGEQLDGFTFTKNGWVQSYGSRYVKPPVIFGDVSRPSAMTTYWSEYAQSLTKRPMKGMLTGPITILQWSFVRNDQPRELTTRQIALAIRDEVADLERIGIAAIQIDEPAIREGLPLRRSDWAAYLDWAVKAFRLSSCCVRDDTQIHTHMCYSEFNDIIDSIAALDADVITIETSRSNMELLDAFVGFQYPNEIGPGIYDIHSPRIPGIQEMEKLMHKASALLPIRNLWVNPDCGLKTRNWAEVEPALRNMVACAESLRENATVESAEMATTT</sequence>
<feature type="binding site" evidence="10">
    <location>
        <position position="663"/>
    </location>
    <ligand>
        <name>Zn(2+)</name>
        <dbReference type="ChEBI" id="CHEBI:29105"/>
        <note>catalytic</note>
    </ligand>
</feature>
<feature type="binding site" evidence="10 11">
    <location>
        <position position="581"/>
    </location>
    <ligand>
        <name>5-methyltetrahydropteroyltri-L-glutamate</name>
        <dbReference type="ChEBI" id="CHEBI:58207"/>
    </ligand>
</feature>
<comment type="cofactor">
    <cofactor evidence="10">
        <name>Zn(2+)</name>
        <dbReference type="ChEBI" id="CHEBI:29105"/>
    </cofactor>
    <text evidence="10">Binds 1 zinc ion per subunit.</text>
</comment>
<dbReference type="RefSeq" id="WP_317833570.1">
    <property type="nucleotide sequence ID" value="NZ_CP136920.1"/>
</dbReference>
<feature type="binding site" evidence="10">
    <location>
        <position position="746"/>
    </location>
    <ligand>
        <name>Zn(2+)</name>
        <dbReference type="ChEBI" id="CHEBI:29105"/>
        <note>catalytic</note>
    </ligand>
</feature>
<dbReference type="Pfam" id="PF08267">
    <property type="entry name" value="Meth_synt_1"/>
    <property type="match status" value="1"/>
</dbReference>
<proteinExistence type="inferred from homology"/>
<feature type="binding site" evidence="10 11">
    <location>
        <begin position="451"/>
        <end position="453"/>
    </location>
    <ligand>
        <name>L-homocysteine</name>
        <dbReference type="ChEBI" id="CHEBI:58199"/>
    </ligand>
</feature>
<comment type="function">
    <text evidence="1 10">Catalyzes the transfer of a methyl group from 5-methyltetrahydrofolate to homocysteine resulting in methionine formation.</text>
</comment>
<evidence type="ECO:0000256" key="11">
    <source>
        <dbReference type="PIRSR" id="PIRSR000382-1"/>
    </source>
</evidence>
<keyword evidence="9 10" id="KW-0486">Methionine biosynthesis</keyword>
<feature type="domain" description="Cobalamin-independent methionine synthase MetE C-terminal/archaeal" evidence="14">
    <location>
        <begin position="446"/>
        <end position="768"/>
    </location>
</feature>
<feature type="binding site" evidence="10 11">
    <location>
        <begin position="451"/>
        <end position="453"/>
    </location>
    <ligand>
        <name>L-methionine</name>
        <dbReference type="ChEBI" id="CHEBI:57844"/>
    </ligand>
</feature>
<dbReference type="InterPro" id="IPR006276">
    <property type="entry name" value="Cobalamin-indep_Met_synthase"/>
</dbReference>
<dbReference type="KEGG" id="puo:RZN69_21270"/>
<evidence type="ECO:0000256" key="8">
    <source>
        <dbReference type="ARBA" id="ARBA00022833"/>
    </source>
</evidence>
<evidence type="ECO:0000259" key="15">
    <source>
        <dbReference type="Pfam" id="PF08267"/>
    </source>
</evidence>
<evidence type="ECO:0000256" key="4">
    <source>
        <dbReference type="ARBA" id="ARBA00022603"/>
    </source>
</evidence>
<dbReference type="InterPro" id="IPR038071">
    <property type="entry name" value="UROD/MetE-like_sf"/>
</dbReference>
<evidence type="ECO:0000256" key="12">
    <source>
        <dbReference type="PIRSR" id="PIRSR000382-2"/>
    </source>
</evidence>
<dbReference type="GO" id="GO:0008270">
    <property type="term" value="F:zinc ion binding"/>
    <property type="evidence" value="ECO:0007669"/>
    <property type="project" value="InterPro"/>
</dbReference>
<evidence type="ECO:0000259" key="14">
    <source>
        <dbReference type="Pfam" id="PF01717"/>
    </source>
</evidence>
<dbReference type="EC" id="2.1.1.14" evidence="10"/>
<dbReference type="NCBIfam" id="NF003556">
    <property type="entry name" value="PRK05222.1"/>
    <property type="match status" value="1"/>
</dbReference>
<name>A0AAQ3L7P9_9BACT</name>
<dbReference type="CDD" id="cd03311">
    <property type="entry name" value="CIMS_C_terminal_like"/>
    <property type="match status" value="1"/>
</dbReference>
<feature type="binding site" evidence="10">
    <location>
        <position position="661"/>
    </location>
    <ligand>
        <name>Zn(2+)</name>
        <dbReference type="ChEBI" id="CHEBI:29105"/>
        <note>catalytic</note>
    </ligand>
</feature>
<feature type="binding site" evidence="10 11">
    <location>
        <position position="504"/>
    </location>
    <ligand>
        <name>L-methionine</name>
        <dbReference type="ChEBI" id="CHEBI:57844"/>
    </ligand>
</feature>
<keyword evidence="7 10" id="KW-0479">Metal-binding</keyword>
<dbReference type="FunFam" id="3.20.20.210:FF:000003">
    <property type="entry name" value="5-methyltetrahydropteroyltriglutamate--homocysteine methyltransferase"/>
    <property type="match status" value="1"/>
</dbReference>
<evidence type="ECO:0000256" key="9">
    <source>
        <dbReference type="ARBA" id="ARBA00023167"/>
    </source>
</evidence>
<reference evidence="16 17" key="1">
    <citation type="submission" date="2023-10" db="EMBL/GenBank/DDBJ databases">
        <title>Rubellicoccus peritrichatus gen. nov., sp. nov., isolated from an algae of coral reef tank.</title>
        <authorList>
            <person name="Luo J."/>
        </authorList>
    </citation>
    <scope>NUCLEOTIDE SEQUENCE [LARGE SCALE GENOMIC DNA]</scope>
    <source>
        <strain evidence="16 17">CR14</strain>
    </source>
</reference>
<keyword evidence="8 10" id="KW-0862">Zinc</keyword>
<feature type="binding site" evidence="10 11">
    <location>
        <position position="619"/>
    </location>
    <ligand>
        <name>L-methionine</name>
        <dbReference type="ChEBI" id="CHEBI:57844"/>
    </ligand>
</feature>
<dbReference type="NCBIfam" id="TIGR01371">
    <property type="entry name" value="met_syn_B12ind"/>
    <property type="match status" value="1"/>
</dbReference>
<dbReference type="InterPro" id="IPR002629">
    <property type="entry name" value="Met_Synth_C/arc"/>
</dbReference>
<evidence type="ECO:0000256" key="2">
    <source>
        <dbReference type="ARBA" id="ARBA00004681"/>
    </source>
</evidence>
<dbReference type="SUPFAM" id="SSF51726">
    <property type="entry name" value="UROD/MetE-like"/>
    <property type="match status" value="2"/>
</dbReference>
<comment type="caution">
    <text evidence="10">Lacks conserved residue(s) required for the propagation of feature annotation.</text>
</comment>
<dbReference type="PANTHER" id="PTHR30519">
    <property type="entry name" value="5-METHYLTETRAHYDROPTEROYLTRIGLUTAMATE--HOMOCYSTEINE METHYLTRANSFERASE"/>
    <property type="match status" value="1"/>
</dbReference>
<keyword evidence="17" id="KW-1185">Reference proteome</keyword>
<feature type="binding site" evidence="10">
    <location>
        <begin position="19"/>
        <end position="22"/>
    </location>
    <ligand>
        <name>5-methyltetrahydropteroyltri-L-glutamate</name>
        <dbReference type="ChEBI" id="CHEBI:58207"/>
    </ligand>
</feature>
<evidence type="ECO:0000256" key="6">
    <source>
        <dbReference type="ARBA" id="ARBA00022679"/>
    </source>
</evidence>
<comment type="cofactor">
    <cofactor evidence="12">
        <name>Zn(2+)</name>
        <dbReference type="ChEBI" id="CHEBI:29105"/>
    </cofactor>
    <text evidence="12">Binds 2 Zn(2+) ions per subunit.</text>
</comment>
<feature type="domain" description="Cobalamin-independent methionine synthase MetE N-terminal" evidence="15">
    <location>
        <begin position="6"/>
        <end position="328"/>
    </location>
</feature>
<accession>A0AAQ3L7P9</accession>
<dbReference type="InterPro" id="IPR013215">
    <property type="entry name" value="Cbl-indep_Met_Synth_N"/>
</dbReference>
<organism evidence="16 17">
    <name type="scientific">Rubellicoccus peritrichatus</name>
    <dbReference type="NCBI Taxonomy" id="3080537"/>
    <lineage>
        <taxon>Bacteria</taxon>
        <taxon>Pseudomonadati</taxon>
        <taxon>Verrucomicrobiota</taxon>
        <taxon>Opitutia</taxon>
        <taxon>Puniceicoccales</taxon>
        <taxon>Cerasicoccaceae</taxon>
        <taxon>Rubellicoccus</taxon>
    </lineage>
</organism>
<dbReference type="GO" id="GO:0003871">
    <property type="term" value="F:5-methyltetrahydropteroyltriglutamate-homocysteine S-methyltransferase activity"/>
    <property type="evidence" value="ECO:0007669"/>
    <property type="project" value="UniProtKB-UniRule"/>
</dbReference>
<feature type="binding site" evidence="12">
    <location>
        <position position="663"/>
    </location>
    <ligand>
        <name>Zn(2+)</name>
        <dbReference type="ChEBI" id="CHEBI:29105"/>
        <label>1</label>
        <note>catalytic</note>
    </ligand>
</feature>
<dbReference type="Pfam" id="PF01717">
    <property type="entry name" value="Meth_synt_2"/>
    <property type="match status" value="1"/>
</dbReference>
<dbReference type="GO" id="GO:0032259">
    <property type="term" value="P:methylation"/>
    <property type="evidence" value="ECO:0007669"/>
    <property type="project" value="UniProtKB-KW"/>
</dbReference>
<dbReference type="PIRSF" id="PIRSF000382">
    <property type="entry name" value="MeTrfase_B12_ind"/>
    <property type="match status" value="1"/>
</dbReference>
<comment type="catalytic activity">
    <reaction evidence="10">
        <text>5-methyltetrahydropteroyltri-L-glutamate + L-homocysteine = tetrahydropteroyltri-L-glutamate + L-methionine</text>
        <dbReference type="Rhea" id="RHEA:21196"/>
        <dbReference type="ChEBI" id="CHEBI:57844"/>
        <dbReference type="ChEBI" id="CHEBI:58140"/>
        <dbReference type="ChEBI" id="CHEBI:58199"/>
        <dbReference type="ChEBI" id="CHEBI:58207"/>
        <dbReference type="EC" id="2.1.1.14"/>
    </reaction>
</comment>
<comment type="pathway">
    <text evidence="2 10">Amino-acid biosynthesis; L-methionine biosynthesis via de novo pathway; L-methionine from L-homocysteine (MetE route): step 1/1.</text>
</comment>
<evidence type="ECO:0000313" key="16">
    <source>
        <dbReference type="EMBL" id="WOO41159.1"/>
    </source>
</evidence>
<evidence type="ECO:0000256" key="1">
    <source>
        <dbReference type="ARBA" id="ARBA00002777"/>
    </source>
</evidence>
<feature type="binding site" evidence="12">
    <location>
        <position position="685"/>
    </location>
    <ligand>
        <name>Zn(2+)</name>
        <dbReference type="ChEBI" id="CHEBI:29105"/>
        <label>1</label>
        <note>catalytic</note>
    </ligand>
</feature>
<dbReference type="AlphaFoldDB" id="A0AAQ3L7P9"/>
<keyword evidence="6 10" id="KW-0808">Transferase</keyword>
<dbReference type="GO" id="GO:0071265">
    <property type="term" value="P:L-methionine biosynthetic process"/>
    <property type="evidence" value="ECO:0007669"/>
    <property type="project" value="UniProtKB-ARBA"/>
</dbReference>
<protein>
    <recommendedName>
        <fullName evidence="10">5-methyltetrahydropteroyltriglutamate--homocysteine methyltransferase</fullName>
        <ecNumber evidence="10">2.1.1.14</ecNumber>
    </recommendedName>
    <alternativeName>
        <fullName evidence="10">Cobalamin-independent methionine synthase</fullName>
    </alternativeName>
    <alternativeName>
        <fullName evidence="10">Methionine synthase, vitamin-B12 independent isozyme</fullName>
    </alternativeName>
</protein>
<feature type="active site" description="Proton donor" evidence="10 13">
    <location>
        <position position="714"/>
    </location>
</feature>
<feature type="binding site" evidence="10">
    <location>
        <position position="625"/>
    </location>
    <ligand>
        <name>5-methyltetrahydropteroyltri-L-glutamate</name>
        <dbReference type="ChEBI" id="CHEBI:58207"/>
    </ligand>
</feature>
<dbReference type="CDD" id="cd03312">
    <property type="entry name" value="CIMS_N_terminal_like"/>
    <property type="match status" value="1"/>
</dbReference>
<evidence type="ECO:0000256" key="10">
    <source>
        <dbReference type="HAMAP-Rule" id="MF_00172"/>
    </source>
</evidence>
<evidence type="ECO:0000256" key="3">
    <source>
        <dbReference type="ARBA" id="ARBA00009553"/>
    </source>
</evidence>
<evidence type="ECO:0000256" key="7">
    <source>
        <dbReference type="ARBA" id="ARBA00022723"/>
    </source>
</evidence>
<dbReference type="Proteomes" id="UP001304300">
    <property type="component" value="Chromosome"/>
</dbReference>
<comment type="similarity">
    <text evidence="3 10">Belongs to the vitamin-B12 independent methionine synthase family.</text>
</comment>